<protein>
    <submittedName>
        <fullName evidence="1">Uncharacterized protein</fullName>
    </submittedName>
</protein>
<proteinExistence type="predicted"/>
<accession>A0AAN6ET00</accession>
<dbReference type="EMBL" id="JAJGCB010000011">
    <property type="protein sequence ID" value="KAJ8990204.1"/>
    <property type="molecule type" value="Genomic_DNA"/>
</dbReference>
<organism evidence="1 2">
    <name type="scientific">Exophiala dermatitidis</name>
    <name type="common">Black yeast-like fungus</name>
    <name type="synonym">Wangiella dermatitidis</name>
    <dbReference type="NCBI Taxonomy" id="5970"/>
    <lineage>
        <taxon>Eukaryota</taxon>
        <taxon>Fungi</taxon>
        <taxon>Dikarya</taxon>
        <taxon>Ascomycota</taxon>
        <taxon>Pezizomycotina</taxon>
        <taxon>Eurotiomycetes</taxon>
        <taxon>Chaetothyriomycetidae</taxon>
        <taxon>Chaetothyriales</taxon>
        <taxon>Herpotrichiellaceae</taxon>
        <taxon>Exophiala</taxon>
    </lineage>
</organism>
<dbReference type="Proteomes" id="UP001161757">
    <property type="component" value="Unassembled WGS sequence"/>
</dbReference>
<evidence type="ECO:0000313" key="1">
    <source>
        <dbReference type="EMBL" id="KAJ8990204.1"/>
    </source>
</evidence>
<dbReference type="AlphaFoldDB" id="A0AAN6ET00"/>
<evidence type="ECO:0000313" key="2">
    <source>
        <dbReference type="Proteomes" id="UP001161757"/>
    </source>
</evidence>
<name>A0AAN6ET00_EXODE</name>
<sequence>MLYQFLLDDVARKPGAGASAARPHAARVDAVEGRDEEDVITKTPSLFRTRSTPRRTRELHYHPLQGQGRRQESSIWIDDSVPASPTIPLMARVVSGRSELERSKRLTM</sequence>
<reference evidence="1" key="1">
    <citation type="submission" date="2023-01" db="EMBL/GenBank/DDBJ databases">
        <title>Exophiala dermititidis isolated from Cystic Fibrosis Patient.</title>
        <authorList>
            <person name="Kurbessoian T."/>
            <person name="Crocker A."/>
            <person name="Murante D."/>
            <person name="Hogan D.A."/>
            <person name="Stajich J.E."/>
        </authorList>
    </citation>
    <scope>NUCLEOTIDE SEQUENCE</scope>
    <source>
        <strain evidence="1">Ex8</strain>
    </source>
</reference>
<gene>
    <name evidence="1" type="ORF">HRR80_005692</name>
</gene>
<comment type="caution">
    <text evidence="1">The sequence shown here is derived from an EMBL/GenBank/DDBJ whole genome shotgun (WGS) entry which is preliminary data.</text>
</comment>